<protein>
    <submittedName>
        <fullName evidence="9">Oidioi.mRNA.OKI2018_I69.chr2.g8325.t1.cds</fullName>
    </submittedName>
</protein>
<dbReference type="InterPro" id="IPR008962">
    <property type="entry name" value="PapD-like_sf"/>
</dbReference>
<evidence type="ECO:0000256" key="7">
    <source>
        <dbReference type="SAM" id="Phobius"/>
    </source>
</evidence>
<dbReference type="Pfam" id="PF00635">
    <property type="entry name" value="Motile_Sperm"/>
    <property type="match status" value="1"/>
</dbReference>
<dbReference type="Gene3D" id="2.60.40.10">
    <property type="entry name" value="Immunoglobulins"/>
    <property type="match status" value="1"/>
</dbReference>
<comment type="similarity">
    <text evidence="2">Belongs to the VAMP-associated protein (VAP) (TC 9.B.17) family.</text>
</comment>
<feature type="region of interest" description="Disordered" evidence="6">
    <location>
        <begin position="161"/>
        <end position="189"/>
    </location>
</feature>
<name>A0ABN7T8W8_OIKDI</name>
<dbReference type="InterPro" id="IPR016763">
    <property type="entry name" value="VAP"/>
</dbReference>
<evidence type="ECO:0000256" key="4">
    <source>
        <dbReference type="ARBA" id="ARBA00022989"/>
    </source>
</evidence>
<evidence type="ECO:0000256" key="6">
    <source>
        <dbReference type="SAM" id="MobiDB-lite"/>
    </source>
</evidence>
<evidence type="ECO:0000259" key="8">
    <source>
        <dbReference type="PROSITE" id="PS50202"/>
    </source>
</evidence>
<sequence>MKGEKVLRLSPSDRLAFQPPFEKISEAKLLISNISNETVAFKIKTTAPKRYCVRPNTGVIGPLESKEINIALQPGDINQRHKFMIQSIIYPENFADLDTQKLQSLWSVGKEDLMSQKLAVDFLTENGSTVIEDKLQTHNKSLSETVIPTTTRQPERVQFDVSTNEVRERKKSPKVSTPEQTAESKENKDAAQIAELKGKLADAMKQIEILSSSPVEADSKNLAIYLAIAFFFGLILSSLFY</sequence>
<evidence type="ECO:0000256" key="5">
    <source>
        <dbReference type="ARBA" id="ARBA00023136"/>
    </source>
</evidence>
<comment type="subcellular location">
    <subcellularLocation>
        <location evidence="1">Endoplasmic reticulum membrane</location>
        <topology evidence="1">Single-pass type IV membrane protein</topology>
    </subcellularLocation>
</comment>
<organism evidence="9 10">
    <name type="scientific">Oikopleura dioica</name>
    <name type="common">Tunicate</name>
    <dbReference type="NCBI Taxonomy" id="34765"/>
    <lineage>
        <taxon>Eukaryota</taxon>
        <taxon>Metazoa</taxon>
        <taxon>Chordata</taxon>
        <taxon>Tunicata</taxon>
        <taxon>Appendicularia</taxon>
        <taxon>Copelata</taxon>
        <taxon>Oikopleuridae</taxon>
        <taxon>Oikopleura</taxon>
    </lineage>
</organism>
<evidence type="ECO:0000313" key="9">
    <source>
        <dbReference type="EMBL" id="CAG5114263.1"/>
    </source>
</evidence>
<dbReference type="SUPFAM" id="SSF49354">
    <property type="entry name" value="PapD-like"/>
    <property type="match status" value="1"/>
</dbReference>
<dbReference type="PANTHER" id="PTHR10809">
    <property type="entry name" value="VESICLE-ASSOCIATED MEMBRANE PROTEIN-ASSOCIATED PROTEIN"/>
    <property type="match status" value="1"/>
</dbReference>
<gene>
    <name evidence="9" type="ORF">OKIOD_LOCUS17090</name>
</gene>
<dbReference type="PIRSF" id="PIRSF019693">
    <property type="entry name" value="VAMP-associated"/>
    <property type="match status" value="1"/>
</dbReference>
<proteinExistence type="inferred from homology"/>
<evidence type="ECO:0000256" key="3">
    <source>
        <dbReference type="ARBA" id="ARBA00022692"/>
    </source>
</evidence>
<dbReference type="InterPro" id="IPR000535">
    <property type="entry name" value="MSP_dom"/>
</dbReference>
<dbReference type="InterPro" id="IPR013783">
    <property type="entry name" value="Ig-like_fold"/>
</dbReference>
<dbReference type="PROSITE" id="PS50202">
    <property type="entry name" value="MSP"/>
    <property type="match status" value="1"/>
</dbReference>
<keyword evidence="4 7" id="KW-1133">Transmembrane helix</keyword>
<evidence type="ECO:0000256" key="1">
    <source>
        <dbReference type="ARBA" id="ARBA00004163"/>
    </source>
</evidence>
<keyword evidence="10" id="KW-1185">Reference proteome</keyword>
<feature type="domain" description="MSP" evidence="8">
    <location>
        <begin position="6"/>
        <end position="124"/>
    </location>
</feature>
<feature type="transmembrane region" description="Helical" evidence="7">
    <location>
        <begin position="222"/>
        <end position="240"/>
    </location>
</feature>
<dbReference type="EMBL" id="OU015567">
    <property type="protein sequence ID" value="CAG5114263.1"/>
    <property type="molecule type" value="Genomic_DNA"/>
</dbReference>
<keyword evidence="3 7" id="KW-0812">Transmembrane</keyword>
<evidence type="ECO:0000313" key="10">
    <source>
        <dbReference type="Proteomes" id="UP001158576"/>
    </source>
</evidence>
<reference evidence="9 10" key="1">
    <citation type="submission" date="2021-04" db="EMBL/GenBank/DDBJ databases">
        <authorList>
            <person name="Bliznina A."/>
        </authorList>
    </citation>
    <scope>NUCLEOTIDE SEQUENCE [LARGE SCALE GENOMIC DNA]</scope>
</reference>
<accession>A0ABN7T8W8</accession>
<keyword evidence="5 7" id="KW-0472">Membrane</keyword>
<dbReference type="PANTHER" id="PTHR10809:SF6">
    <property type="entry name" value="AT11025P-RELATED"/>
    <property type="match status" value="1"/>
</dbReference>
<evidence type="ECO:0000256" key="2">
    <source>
        <dbReference type="ARBA" id="ARBA00008932"/>
    </source>
</evidence>
<dbReference type="Proteomes" id="UP001158576">
    <property type="component" value="Chromosome 2"/>
</dbReference>